<proteinExistence type="predicted"/>
<accession>A0A644VTY5</accession>
<protein>
    <submittedName>
        <fullName evidence="1">Uncharacterized protein</fullName>
    </submittedName>
</protein>
<gene>
    <name evidence="1" type="ORF">SDC9_40892</name>
</gene>
<comment type="caution">
    <text evidence="1">The sequence shown here is derived from an EMBL/GenBank/DDBJ whole genome shotgun (WGS) entry which is preliminary data.</text>
</comment>
<dbReference type="AlphaFoldDB" id="A0A644VTY5"/>
<organism evidence="1">
    <name type="scientific">bioreactor metagenome</name>
    <dbReference type="NCBI Taxonomy" id="1076179"/>
    <lineage>
        <taxon>unclassified sequences</taxon>
        <taxon>metagenomes</taxon>
        <taxon>ecological metagenomes</taxon>
    </lineage>
</organism>
<dbReference type="EMBL" id="VSSQ01000439">
    <property type="protein sequence ID" value="MPL94737.1"/>
    <property type="molecule type" value="Genomic_DNA"/>
</dbReference>
<evidence type="ECO:0000313" key="1">
    <source>
        <dbReference type="EMBL" id="MPL94737.1"/>
    </source>
</evidence>
<reference evidence="1" key="1">
    <citation type="submission" date="2019-08" db="EMBL/GenBank/DDBJ databases">
        <authorList>
            <person name="Kucharzyk K."/>
            <person name="Murdoch R.W."/>
            <person name="Higgins S."/>
            <person name="Loffler F."/>
        </authorList>
    </citation>
    <scope>NUCLEOTIDE SEQUENCE</scope>
</reference>
<name>A0A644VTY5_9ZZZZ</name>
<sequence>MTKTDSNSGETTIKLVTLNLIESSIFPEGKEIQPSTIFNFKISVEHLVSVEKDQLNVICKIEIGHSVENIVYGKITSSCVFEVKGIHKFKEGKTIKLPGNVIAQINSVSVSTTRGIMFSQFKGTFLHNAILPLIDIK</sequence>